<dbReference type="PROSITE" id="PS01228">
    <property type="entry name" value="COF_1"/>
    <property type="match status" value="1"/>
</dbReference>
<dbReference type="PANTHER" id="PTHR10000">
    <property type="entry name" value="PHOSPHOSERINE PHOSPHATASE"/>
    <property type="match status" value="1"/>
</dbReference>
<gene>
    <name evidence="2" type="ORF">POF50_006530</name>
</gene>
<evidence type="ECO:0000256" key="1">
    <source>
        <dbReference type="SAM" id="MobiDB-lite"/>
    </source>
</evidence>
<organism evidence="2">
    <name type="scientific">Streptantibioticus silvisoli</name>
    <dbReference type="NCBI Taxonomy" id="2705255"/>
    <lineage>
        <taxon>Bacteria</taxon>
        <taxon>Bacillati</taxon>
        <taxon>Actinomycetota</taxon>
        <taxon>Actinomycetes</taxon>
        <taxon>Kitasatosporales</taxon>
        <taxon>Streptomycetaceae</taxon>
        <taxon>Streptantibioticus</taxon>
    </lineage>
</organism>
<dbReference type="RefSeq" id="WP_271313191.1">
    <property type="nucleotide sequence ID" value="NZ_JABXJJ020000007.1"/>
</dbReference>
<dbReference type="PANTHER" id="PTHR10000:SF8">
    <property type="entry name" value="HAD SUPERFAMILY HYDROLASE-LIKE, TYPE 3"/>
    <property type="match status" value="1"/>
</dbReference>
<dbReference type="Gene3D" id="3.30.1240.10">
    <property type="match status" value="1"/>
</dbReference>
<dbReference type="GO" id="GO:0000287">
    <property type="term" value="F:magnesium ion binding"/>
    <property type="evidence" value="ECO:0007669"/>
    <property type="project" value="TreeGrafter"/>
</dbReference>
<dbReference type="EC" id="3.1.3.-" evidence="2"/>
<dbReference type="GO" id="GO:0016791">
    <property type="term" value="F:phosphatase activity"/>
    <property type="evidence" value="ECO:0007669"/>
    <property type="project" value="TreeGrafter"/>
</dbReference>
<dbReference type="SUPFAM" id="SSF56784">
    <property type="entry name" value="HAD-like"/>
    <property type="match status" value="1"/>
</dbReference>
<protein>
    <submittedName>
        <fullName evidence="2">HAD family hydrolase</fullName>
        <ecNumber evidence="2">3.1.3.-</ecNumber>
    </submittedName>
</protein>
<feature type="region of interest" description="Disordered" evidence="1">
    <location>
        <begin position="278"/>
        <end position="300"/>
    </location>
</feature>
<reference evidence="2" key="1">
    <citation type="submission" date="2023-05" db="EMBL/GenBank/DDBJ databases">
        <title>Streptantibioticus silvisoli sp. nov., acidotolerant actinomycetes 1 from pine litter.</title>
        <authorList>
            <person name="Swiecimska M."/>
            <person name="Golinska P."/>
            <person name="Sangal V."/>
            <person name="Wachnowicz B."/>
            <person name="Goodfellow M."/>
        </authorList>
    </citation>
    <scope>NUCLEOTIDE SEQUENCE</scope>
    <source>
        <strain evidence="2">SL13</strain>
    </source>
</reference>
<comment type="caution">
    <text evidence="2">The sequence shown here is derived from an EMBL/GenBank/DDBJ whole genome shotgun (WGS) entry which is preliminary data.</text>
</comment>
<name>A0AA90GVS6_9ACTN</name>
<dbReference type="Gene3D" id="3.40.50.1000">
    <property type="entry name" value="HAD superfamily/HAD-like"/>
    <property type="match status" value="1"/>
</dbReference>
<feature type="compositionally biased region" description="Low complexity" evidence="1">
    <location>
        <begin position="278"/>
        <end position="292"/>
    </location>
</feature>
<proteinExistence type="predicted"/>
<evidence type="ECO:0000313" key="2">
    <source>
        <dbReference type="EMBL" id="MDI5969003.1"/>
    </source>
</evidence>
<dbReference type="GO" id="GO:0005829">
    <property type="term" value="C:cytosol"/>
    <property type="evidence" value="ECO:0007669"/>
    <property type="project" value="TreeGrafter"/>
</dbReference>
<dbReference type="EMBL" id="JABXJJ020000007">
    <property type="protein sequence ID" value="MDI5969003.1"/>
    <property type="molecule type" value="Genomic_DNA"/>
</dbReference>
<keyword evidence="2" id="KW-0378">Hydrolase</keyword>
<dbReference type="InterPro" id="IPR036412">
    <property type="entry name" value="HAD-like_sf"/>
</dbReference>
<dbReference type="AlphaFoldDB" id="A0AA90GVS6"/>
<dbReference type="InterPro" id="IPR023214">
    <property type="entry name" value="HAD_sf"/>
</dbReference>
<accession>A0AA90GVS6</accession>
<sequence length="300" mass="30426">MRPPRLIATDLDGTVLLRDGTLSPRTLRALRAAAAAGTGTVVVSARPTRSVRRVAAVNGLTGTAICGNGAVVCDLGSGATLLSRPLDTAVARDVAQALADAVPGVAFAVETGEQLLCTPRFTMRFEEPSTIEVDVSGPQELWACREPVLKLLAWSPTLDADTLLAAADRAAAGRVQCTHSGGRGLVEITAAGVTKASTLAAWCASRGITAEEVVAFGDMPNDLPMLAWAGAGWAMGNAHPAVLAAVPRHTLSIGEDGVAAVLERLFTPEHTVAGAVTTGGAADADPAAADGSPDPDKVGA</sequence>
<dbReference type="Pfam" id="PF08282">
    <property type="entry name" value="Hydrolase_3"/>
    <property type="match status" value="1"/>
</dbReference>